<keyword evidence="6" id="KW-0547">Nucleotide-binding</keyword>
<dbReference type="GO" id="GO:0046872">
    <property type="term" value="F:metal ion binding"/>
    <property type="evidence" value="ECO:0007669"/>
    <property type="project" value="UniProtKB-KW"/>
</dbReference>
<evidence type="ECO:0000256" key="7">
    <source>
        <dbReference type="ARBA" id="ARBA00022777"/>
    </source>
</evidence>
<feature type="domain" description="GHMP kinase C-terminal" evidence="12">
    <location>
        <begin position="355"/>
        <end position="427"/>
    </location>
</feature>
<evidence type="ECO:0000256" key="9">
    <source>
        <dbReference type="ARBA" id="ARBA00022842"/>
    </source>
</evidence>
<keyword evidence="5" id="KW-0479">Metal-binding</keyword>
<dbReference type="InterPro" id="IPR006206">
    <property type="entry name" value="Mevalonate/galactokinase"/>
</dbReference>
<dbReference type="PANTHER" id="PTHR10457">
    <property type="entry name" value="MEVALONATE KINASE/GALACTOKINASE"/>
    <property type="match status" value="1"/>
</dbReference>
<dbReference type="EMBL" id="JALLBG020000137">
    <property type="protein sequence ID" value="KAL3762271.1"/>
    <property type="molecule type" value="Genomic_DNA"/>
</dbReference>
<dbReference type="InterPro" id="IPR000705">
    <property type="entry name" value="Galactokinase"/>
</dbReference>
<dbReference type="PRINTS" id="PR00959">
    <property type="entry name" value="MEVGALKINASE"/>
</dbReference>
<evidence type="ECO:0000256" key="5">
    <source>
        <dbReference type="ARBA" id="ARBA00022723"/>
    </source>
</evidence>
<organism evidence="14 15">
    <name type="scientific">Discostella pseudostelligera</name>
    <dbReference type="NCBI Taxonomy" id="259834"/>
    <lineage>
        <taxon>Eukaryota</taxon>
        <taxon>Sar</taxon>
        <taxon>Stramenopiles</taxon>
        <taxon>Ochrophyta</taxon>
        <taxon>Bacillariophyta</taxon>
        <taxon>Coscinodiscophyceae</taxon>
        <taxon>Thalassiosirophycidae</taxon>
        <taxon>Stephanodiscales</taxon>
        <taxon>Stephanodiscaceae</taxon>
        <taxon>Discostella</taxon>
    </lineage>
</organism>
<sequence>MMPSPLSVEDLPPNLLNLLSQAKELYEKSLVNDDNDDERTSLPIHCASAPGRVNLIGEHTDYTGGYVLPLAIGYNTLCYGRGGIVKVDSMKSSLCRIVSMNDPTNITEFRAIPTLPPSSADSNNKWANYVQGTILQYLPDLEDDETFALDMAVVGDVPLGSGLSSSASLEVATAVFLECIMDQHDGVAYSSYKTDHENSDTSPSSKERKMERAIRCQRAENVFVGVPCGIMDQFVSSAGSKGNLLLIDCRSLDFREVCVAEPSKESEAPVLVVANSNVKHDLGAGEYPIRVRQCKEATEILSKVNPRIQSLRDASMKDIDNAVSTASLDGVLLQRARHVVSENARTVDAANAWARADWAVVGQLMNASHTSMRNDYEVSCEEIDVLVDLAQKFHGVYGSRLTGGGFGGCTVTLVNKSVAQDLIDHLSVEYEKATGMKCSCFETSPGDGAIAISVL</sequence>
<dbReference type="InterPro" id="IPR013750">
    <property type="entry name" value="GHMP_kinase_C_dom"/>
</dbReference>
<evidence type="ECO:0000256" key="3">
    <source>
        <dbReference type="ARBA" id="ARBA00022490"/>
    </source>
</evidence>
<proteinExistence type="inferred from homology"/>
<dbReference type="PRINTS" id="PR00473">
    <property type="entry name" value="GALCTOKINASE"/>
</dbReference>
<evidence type="ECO:0000256" key="1">
    <source>
        <dbReference type="ARBA" id="ARBA00004229"/>
    </source>
</evidence>
<dbReference type="GO" id="GO:0009507">
    <property type="term" value="C:chloroplast"/>
    <property type="evidence" value="ECO:0007669"/>
    <property type="project" value="UniProtKB-SubCell"/>
</dbReference>
<comment type="similarity">
    <text evidence="2">Belongs to the GHMP kinase family. GalK subfamily.</text>
</comment>
<dbReference type="SUPFAM" id="SSF55060">
    <property type="entry name" value="GHMP Kinase, C-terminal domain"/>
    <property type="match status" value="1"/>
</dbReference>
<dbReference type="InterPro" id="IPR019539">
    <property type="entry name" value="GalKase_N"/>
</dbReference>
<dbReference type="Proteomes" id="UP001530293">
    <property type="component" value="Unassembled WGS sequence"/>
</dbReference>
<keyword evidence="7" id="KW-0418">Kinase</keyword>
<evidence type="ECO:0008006" key="16">
    <source>
        <dbReference type="Google" id="ProtNLM"/>
    </source>
</evidence>
<comment type="caution">
    <text evidence="14">The sequence shown here is derived from an EMBL/GenBank/DDBJ whole genome shotgun (WGS) entry which is preliminary data.</text>
</comment>
<keyword evidence="8" id="KW-0067">ATP-binding</keyword>
<dbReference type="InterPro" id="IPR020568">
    <property type="entry name" value="Ribosomal_Su5_D2-typ_SF"/>
</dbReference>
<dbReference type="GO" id="GO:0005524">
    <property type="term" value="F:ATP binding"/>
    <property type="evidence" value="ECO:0007669"/>
    <property type="project" value="UniProtKB-KW"/>
</dbReference>
<dbReference type="InterPro" id="IPR014721">
    <property type="entry name" value="Ribsml_uS5_D2-typ_fold_subgr"/>
</dbReference>
<dbReference type="InterPro" id="IPR019741">
    <property type="entry name" value="Galactokinase_CS"/>
</dbReference>
<feature type="domain" description="Galactokinase N-terminal" evidence="13">
    <location>
        <begin position="45"/>
        <end position="78"/>
    </location>
</feature>
<dbReference type="Pfam" id="PF08544">
    <property type="entry name" value="GHMP_kinases_C"/>
    <property type="match status" value="1"/>
</dbReference>
<dbReference type="GO" id="GO:0004335">
    <property type="term" value="F:galactokinase activity"/>
    <property type="evidence" value="ECO:0007669"/>
    <property type="project" value="UniProtKB-ARBA"/>
</dbReference>
<gene>
    <name evidence="14" type="ORF">ACHAWU_000918</name>
</gene>
<dbReference type="Pfam" id="PF10509">
    <property type="entry name" value="GalKase_gal_bdg"/>
    <property type="match status" value="1"/>
</dbReference>
<evidence type="ECO:0000256" key="2">
    <source>
        <dbReference type="ARBA" id="ARBA00006566"/>
    </source>
</evidence>
<evidence type="ECO:0000256" key="10">
    <source>
        <dbReference type="ARBA" id="ARBA00023277"/>
    </source>
</evidence>
<evidence type="ECO:0000259" key="11">
    <source>
        <dbReference type="Pfam" id="PF00288"/>
    </source>
</evidence>
<dbReference type="AlphaFoldDB" id="A0ABD3MDW9"/>
<evidence type="ECO:0000256" key="8">
    <source>
        <dbReference type="ARBA" id="ARBA00022840"/>
    </source>
</evidence>
<keyword evidence="9" id="KW-0460">Magnesium</keyword>
<dbReference type="NCBIfam" id="TIGR00131">
    <property type="entry name" value="gal_kin"/>
    <property type="match status" value="1"/>
</dbReference>
<dbReference type="FunFam" id="3.30.70.890:FF:000001">
    <property type="entry name" value="Galactokinase"/>
    <property type="match status" value="1"/>
</dbReference>
<evidence type="ECO:0000259" key="13">
    <source>
        <dbReference type="Pfam" id="PF10509"/>
    </source>
</evidence>
<evidence type="ECO:0000313" key="15">
    <source>
        <dbReference type="Proteomes" id="UP001530293"/>
    </source>
</evidence>
<dbReference type="InterPro" id="IPR036554">
    <property type="entry name" value="GHMP_kinase_C_sf"/>
</dbReference>
<keyword evidence="10" id="KW-0119">Carbohydrate metabolism</keyword>
<evidence type="ECO:0000259" key="12">
    <source>
        <dbReference type="Pfam" id="PF08544"/>
    </source>
</evidence>
<dbReference type="PIRSF" id="PIRSF000530">
    <property type="entry name" value="Galactokinase"/>
    <property type="match status" value="1"/>
</dbReference>
<reference evidence="14 15" key="1">
    <citation type="submission" date="2024-10" db="EMBL/GenBank/DDBJ databases">
        <title>Updated reference genomes for cyclostephanoid diatoms.</title>
        <authorList>
            <person name="Roberts W.R."/>
            <person name="Alverson A.J."/>
        </authorList>
    </citation>
    <scope>NUCLEOTIDE SEQUENCE [LARGE SCALE GENOMIC DNA]</scope>
    <source>
        <strain evidence="14 15">AJA232-27</strain>
    </source>
</reference>
<dbReference type="PROSITE" id="PS00106">
    <property type="entry name" value="GALACTOKINASE"/>
    <property type="match status" value="1"/>
</dbReference>
<dbReference type="Gene3D" id="3.30.70.890">
    <property type="entry name" value="GHMP kinase, C-terminal domain"/>
    <property type="match status" value="1"/>
</dbReference>
<dbReference type="Pfam" id="PF00288">
    <property type="entry name" value="GHMP_kinases_N"/>
    <property type="match status" value="1"/>
</dbReference>
<dbReference type="PANTHER" id="PTHR10457:SF7">
    <property type="entry name" value="GALACTOKINASE-RELATED"/>
    <property type="match status" value="1"/>
</dbReference>
<comment type="subcellular location">
    <subcellularLocation>
        <location evidence="1">Plastid</location>
        <location evidence="1">Chloroplast</location>
    </subcellularLocation>
</comment>
<keyword evidence="3" id="KW-0963">Cytoplasm</keyword>
<feature type="domain" description="GHMP kinase N-terminal" evidence="11">
    <location>
        <begin position="128"/>
        <end position="180"/>
    </location>
</feature>
<dbReference type="SUPFAM" id="SSF54211">
    <property type="entry name" value="Ribosomal protein S5 domain 2-like"/>
    <property type="match status" value="1"/>
</dbReference>
<keyword evidence="15" id="KW-1185">Reference proteome</keyword>
<dbReference type="InterPro" id="IPR006204">
    <property type="entry name" value="GHMP_kinase_N_dom"/>
</dbReference>
<dbReference type="FunFam" id="3.30.230.10:FF:000017">
    <property type="entry name" value="Galactokinase"/>
    <property type="match status" value="1"/>
</dbReference>
<protein>
    <recommendedName>
        <fullName evidence="16">Galactokinase</fullName>
    </recommendedName>
</protein>
<dbReference type="GO" id="GO:0005996">
    <property type="term" value="P:monosaccharide metabolic process"/>
    <property type="evidence" value="ECO:0007669"/>
    <property type="project" value="UniProtKB-ARBA"/>
</dbReference>
<evidence type="ECO:0000256" key="4">
    <source>
        <dbReference type="ARBA" id="ARBA00022679"/>
    </source>
</evidence>
<evidence type="ECO:0000256" key="6">
    <source>
        <dbReference type="ARBA" id="ARBA00022741"/>
    </source>
</evidence>
<dbReference type="Gene3D" id="3.30.230.10">
    <property type="match status" value="1"/>
</dbReference>
<keyword evidence="4" id="KW-0808">Transferase</keyword>
<dbReference type="InterPro" id="IPR006203">
    <property type="entry name" value="GHMP_knse_ATP-bd_CS"/>
</dbReference>
<accession>A0ABD3MDW9</accession>
<dbReference type="PROSITE" id="PS00627">
    <property type="entry name" value="GHMP_KINASES_ATP"/>
    <property type="match status" value="1"/>
</dbReference>
<name>A0ABD3MDW9_9STRA</name>
<evidence type="ECO:0000313" key="14">
    <source>
        <dbReference type="EMBL" id="KAL3762271.1"/>
    </source>
</evidence>